<evidence type="ECO:0000256" key="1">
    <source>
        <dbReference type="ARBA" id="ARBA00005594"/>
    </source>
</evidence>
<comment type="similarity">
    <text evidence="1">Belongs to the class-I aminoacyl-tRNA synthetase family.</text>
</comment>
<dbReference type="Gene3D" id="3.90.740.10">
    <property type="entry name" value="Valyl/Leucyl/Isoleucyl-tRNA synthetase, editing domain"/>
    <property type="match status" value="1"/>
</dbReference>
<dbReference type="InterPro" id="IPR025709">
    <property type="entry name" value="Leu_tRNA-synth_edit"/>
</dbReference>
<dbReference type="Pfam" id="PF13603">
    <property type="entry name" value="tRNA-synt_1_2"/>
    <property type="match status" value="1"/>
</dbReference>
<protein>
    <recommendedName>
        <fullName evidence="2">leucine--tRNA ligase</fullName>
        <ecNumber evidence="2">6.1.1.4</ecNumber>
    </recommendedName>
</protein>
<reference evidence="9 10" key="1">
    <citation type="journal article" date="2015" name="Nature">
        <title>rRNA introns, odd ribosomes, and small enigmatic genomes across a large radiation of phyla.</title>
        <authorList>
            <person name="Brown C.T."/>
            <person name="Hug L.A."/>
            <person name="Thomas B.C."/>
            <person name="Sharon I."/>
            <person name="Castelle C.J."/>
            <person name="Singh A."/>
            <person name="Wilkins M.J."/>
            <person name="Williams K.H."/>
            <person name="Banfield J.F."/>
        </authorList>
    </citation>
    <scope>NUCLEOTIDE SEQUENCE [LARGE SCALE GENOMIC DNA]</scope>
</reference>
<proteinExistence type="inferred from homology"/>
<dbReference type="PANTHER" id="PTHR43740">
    <property type="entry name" value="LEUCYL-TRNA SYNTHETASE"/>
    <property type="match status" value="1"/>
</dbReference>
<evidence type="ECO:0000256" key="6">
    <source>
        <dbReference type="ARBA" id="ARBA00022917"/>
    </source>
</evidence>
<dbReference type="InterPro" id="IPR014729">
    <property type="entry name" value="Rossmann-like_a/b/a_fold"/>
</dbReference>
<keyword evidence="7" id="KW-0030">Aminoacyl-tRNA synthetase</keyword>
<comment type="caution">
    <text evidence="9">The sequence shown here is derived from an EMBL/GenBank/DDBJ whole genome shotgun (WGS) entry which is preliminary data.</text>
</comment>
<evidence type="ECO:0000256" key="2">
    <source>
        <dbReference type="ARBA" id="ARBA00013164"/>
    </source>
</evidence>
<organism evidence="9 10">
    <name type="scientific">Candidatus Uhrbacteria bacterium GW2011_GWF2_41_16</name>
    <dbReference type="NCBI Taxonomy" id="1618997"/>
    <lineage>
        <taxon>Bacteria</taxon>
        <taxon>Candidatus Uhriibacteriota</taxon>
    </lineage>
</organism>
<dbReference type="InterPro" id="IPR002302">
    <property type="entry name" value="Leu-tRNA-ligase"/>
</dbReference>
<dbReference type="GO" id="GO:0006429">
    <property type="term" value="P:leucyl-tRNA aminoacylation"/>
    <property type="evidence" value="ECO:0007669"/>
    <property type="project" value="InterPro"/>
</dbReference>
<keyword evidence="4" id="KW-0547">Nucleotide-binding</keyword>
<keyword evidence="5" id="KW-0067">ATP-binding</keyword>
<dbReference type="SUPFAM" id="SSF52374">
    <property type="entry name" value="Nucleotidylyl transferase"/>
    <property type="match status" value="1"/>
</dbReference>
<sequence length="147" mass="17180">MSQWFFRITKFADSLLEELDGLDWPESIKAMQRNWIGRSEGAEITFHGFHANVDDPKEEETKEFSIPVFTTRPDTLFGVSYIVLAPEHPLVDALTHPDYRDAVVVYRDEARKKSELERTMLEREKTGTKKFLFGLRIMSLRPMAQER</sequence>
<dbReference type="GO" id="GO:0002161">
    <property type="term" value="F:aminoacyl-tRNA deacylase activity"/>
    <property type="evidence" value="ECO:0007669"/>
    <property type="project" value="InterPro"/>
</dbReference>
<evidence type="ECO:0000256" key="7">
    <source>
        <dbReference type="ARBA" id="ARBA00023146"/>
    </source>
</evidence>
<dbReference type="EMBL" id="LCAU01000033">
    <property type="protein sequence ID" value="KKR96313.1"/>
    <property type="molecule type" value="Genomic_DNA"/>
</dbReference>
<accession>A0A0G0V5R5</accession>
<dbReference type="GO" id="GO:0005829">
    <property type="term" value="C:cytosol"/>
    <property type="evidence" value="ECO:0007669"/>
    <property type="project" value="TreeGrafter"/>
</dbReference>
<evidence type="ECO:0000313" key="10">
    <source>
        <dbReference type="Proteomes" id="UP000034746"/>
    </source>
</evidence>
<dbReference type="SUPFAM" id="SSF50677">
    <property type="entry name" value="ValRS/IleRS/LeuRS editing domain"/>
    <property type="match status" value="1"/>
</dbReference>
<dbReference type="AlphaFoldDB" id="A0A0G0V5R5"/>
<dbReference type="EC" id="6.1.1.4" evidence="2"/>
<gene>
    <name evidence="9" type="ORF">UU48_C0033G0010</name>
</gene>
<evidence type="ECO:0000259" key="8">
    <source>
        <dbReference type="Pfam" id="PF13603"/>
    </source>
</evidence>
<dbReference type="PATRIC" id="fig|1618997.3.peg.1227"/>
<dbReference type="GO" id="GO:0004823">
    <property type="term" value="F:leucine-tRNA ligase activity"/>
    <property type="evidence" value="ECO:0007669"/>
    <property type="project" value="UniProtKB-EC"/>
</dbReference>
<evidence type="ECO:0000256" key="4">
    <source>
        <dbReference type="ARBA" id="ARBA00022741"/>
    </source>
</evidence>
<dbReference type="InterPro" id="IPR009008">
    <property type="entry name" value="Val/Leu/Ile-tRNA-synth_edit"/>
</dbReference>
<evidence type="ECO:0000256" key="5">
    <source>
        <dbReference type="ARBA" id="ARBA00022840"/>
    </source>
</evidence>
<dbReference type="PANTHER" id="PTHR43740:SF2">
    <property type="entry name" value="LEUCINE--TRNA LIGASE, MITOCHONDRIAL"/>
    <property type="match status" value="1"/>
</dbReference>
<evidence type="ECO:0000313" key="9">
    <source>
        <dbReference type="EMBL" id="KKR96313.1"/>
    </source>
</evidence>
<feature type="domain" description="Leucyl-tRNA synthetase editing" evidence="8">
    <location>
        <begin position="33"/>
        <end position="130"/>
    </location>
</feature>
<name>A0A0G0V5R5_9BACT</name>
<dbReference type="Gene3D" id="3.40.50.620">
    <property type="entry name" value="HUPs"/>
    <property type="match status" value="1"/>
</dbReference>
<dbReference type="GO" id="GO:0005524">
    <property type="term" value="F:ATP binding"/>
    <property type="evidence" value="ECO:0007669"/>
    <property type="project" value="UniProtKB-KW"/>
</dbReference>
<dbReference type="Proteomes" id="UP000034746">
    <property type="component" value="Unassembled WGS sequence"/>
</dbReference>
<keyword evidence="3 9" id="KW-0436">Ligase</keyword>
<evidence type="ECO:0000256" key="3">
    <source>
        <dbReference type="ARBA" id="ARBA00022598"/>
    </source>
</evidence>
<keyword evidence="6" id="KW-0648">Protein biosynthesis</keyword>